<dbReference type="PIRSF" id="PIRSF000350">
    <property type="entry name" value="Mercury_reductase_MerA"/>
    <property type="match status" value="1"/>
</dbReference>
<evidence type="ECO:0000259" key="17">
    <source>
        <dbReference type="Pfam" id="PF02852"/>
    </source>
</evidence>
<dbReference type="STRING" id="626937.HMPREF3293_03100"/>
<evidence type="ECO:0000256" key="10">
    <source>
        <dbReference type="ARBA" id="ARBA00023157"/>
    </source>
</evidence>
<dbReference type="InterPro" id="IPR006258">
    <property type="entry name" value="Lipoamide_DH"/>
</dbReference>
<dbReference type="InterPro" id="IPR016156">
    <property type="entry name" value="FAD/NAD-linked_Rdtase_dimer_sf"/>
</dbReference>
<dbReference type="InterPro" id="IPR036188">
    <property type="entry name" value="FAD/NAD-bd_sf"/>
</dbReference>
<feature type="active site" description="Proton acceptor" evidence="13">
    <location>
        <position position="441"/>
    </location>
</feature>
<dbReference type="InterPro" id="IPR004099">
    <property type="entry name" value="Pyr_nucl-diS_OxRdtase_dimer"/>
</dbReference>
<evidence type="ECO:0000256" key="3">
    <source>
        <dbReference type="ARBA" id="ARBA00012608"/>
    </source>
</evidence>
<dbReference type="AlphaFoldDB" id="A0A136Q034"/>
<comment type="similarity">
    <text evidence="2 16">Belongs to the class-I pyridine nucleotide-disulfide oxidoreductase family.</text>
</comment>
<dbReference type="Pfam" id="PF07992">
    <property type="entry name" value="Pyr_redox_2"/>
    <property type="match status" value="1"/>
</dbReference>
<dbReference type="Gene3D" id="3.50.50.60">
    <property type="entry name" value="FAD/NAD(P)-binding domain"/>
    <property type="match status" value="2"/>
</dbReference>
<evidence type="ECO:0000259" key="18">
    <source>
        <dbReference type="Pfam" id="PF07992"/>
    </source>
</evidence>
<feature type="domain" description="FAD/NAD(P)-binding" evidence="18">
    <location>
        <begin position="4"/>
        <end position="323"/>
    </location>
</feature>
<keyword evidence="14" id="KW-0547">Nucleotide-binding</keyword>
<comment type="subcellular location">
    <subcellularLocation>
        <location evidence="1">Cytoplasm</location>
    </subcellularLocation>
</comment>
<dbReference type="PANTHER" id="PTHR22912">
    <property type="entry name" value="DISULFIDE OXIDOREDUCTASE"/>
    <property type="match status" value="1"/>
</dbReference>
<dbReference type="EMBL" id="LSZW01000067">
    <property type="protein sequence ID" value="KXK64052.1"/>
    <property type="molecule type" value="Genomic_DNA"/>
</dbReference>
<proteinExistence type="inferred from homology"/>
<evidence type="ECO:0000256" key="13">
    <source>
        <dbReference type="PIRSR" id="PIRSR000350-2"/>
    </source>
</evidence>
<comment type="miscellaneous">
    <text evidence="16">The active site is a redox-active disulfide bond.</text>
</comment>
<sequence length="454" mass="48160">MKSYDIAVIGGGPAGYLAAERAAETGKKVLLAEKRTVGGVCLNEGCIPTKAFLYSAKIFEYEAHKGKDLGLCCENAALDHAKVLARKQTVVNTLVGGVSSALARKKVDVVQAEAGLRREERGFAILCGRESFFAEKVLLATGSEPVIPNIPGVAGGIGDGSVLTSRDILDLQELPEKLVIVGAGVIGLEMAAYFSIAGSKVTVVEMLKQVGGPIDTDLSGALQRHLEKTGIEFVLGSKVFDVSGKTAHVETPSGVRELPYDKLLMCVGRKPSLHIPGLSGMNLCMEHGAVVTDLHCETNIPNLFAAGDVNGKCMLAHVAYREAETAVNNMTGTPDEMDYSAVPGVIYAQPEAAFCGLTEQQAAAQGINPVIKKAAINLSGRHIAEYGMSDGFCKLVLDQRGQTILGASLFCAYASEIVYSLALIIQNKIPVKSIKKTIFPHPTVCEIVRETLFI</sequence>
<dbReference type="InterPro" id="IPR023753">
    <property type="entry name" value="FAD/NAD-binding_dom"/>
</dbReference>
<evidence type="ECO:0000256" key="4">
    <source>
        <dbReference type="ARBA" id="ARBA00016961"/>
    </source>
</evidence>
<comment type="cofactor">
    <cofactor evidence="14 16">
        <name>FAD</name>
        <dbReference type="ChEBI" id="CHEBI:57692"/>
    </cofactor>
    <text evidence="14 16">Binds 1 FAD per subunit.</text>
</comment>
<dbReference type="GO" id="GO:0006103">
    <property type="term" value="P:2-oxoglutarate metabolic process"/>
    <property type="evidence" value="ECO:0007669"/>
    <property type="project" value="TreeGrafter"/>
</dbReference>
<reference evidence="19 20" key="1">
    <citation type="submission" date="2016-02" db="EMBL/GenBank/DDBJ databases">
        <authorList>
            <person name="Wen L."/>
            <person name="He K."/>
            <person name="Yang H."/>
        </authorList>
    </citation>
    <scope>NUCLEOTIDE SEQUENCE [LARGE SCALE GENOMIC DNA]</scope>
    <source>
        <strain evidence="19 20">DSM 22607</strain>
    </source>
</reference>
<accession>A0A136Q034</accession>
<protein>
    <recommendedName>
        <fullName evidence="4 16">Dihydrolipoyl dehydrogenase</fullName>
        <ecNumber evidence="3 16">1.8.1.4</ecNumber>
    </recommendedName>
</protein>
<evidence type="ECO:0000256" key="8">
    <source>
        <dbReference type="ARBA" id="ARBA00023002"/>
    </source>
</evidence>
<keyword evidence="5" id="KW-0963">Cytoplasm</keyword>
<organism evidence="19 20">
    <name type="scientific">Christensenella minuta</name>
    <dbReference type="NCBI Taxonomy" id="626937"/>
    <lineage>
        <taxon>Bacteria</taxon>
        <taxon>Bacillati</taxon>
        <taxon>Bacillota</taxon>
        <taxon>Clostridia</taxon>
        <taxon>Christensenellales</taxon>
        <taxon>Christensenellaceae</taxon>
        <taxon>Christensenella</taxon>
    </lineage>
</organism>
<evidence type="ECO:0000256" key="9">
    <source>
        <dbReference type="ARBA" id="ARBA00023027"/>
    </source>
</evidence>
<dbReference type="InterPro" id="IPR001100">
    <property type="entry name" value="Pyr_nuc-diS_OxRdtase"/>
</dbReference>
<evidence type="ECO:0000313" key="20">
    <source>
        <dbReference type="Proteomes" id="UP000070366"/>
    </source>
</evidence>
<dbReference type="GO" id="GO:0050660">
    <property type="term" value="F:flavin adenine dinucleotide binding"/>
    <property type="evidence" value="ECO:0007669"/>
    <property type="project" value="InterPro"/>
</dbReference>
<evidence type="ECO:0000256" key="2">
    <source>
        <dbReference type="ARBA" id="ARBA00007532"/>
    </source>
</evidence>
<gene>
    <name evidence="19" type="ORF">HMPREF3293_03100</name>
</gene>
<evidence type="ECO:0000256" key="12">
    <source>
        <dbReference type="ARBA" id="ARBA00049187"/>
    </source>
</evidence>
<dbReference type="PROSITE" id="PS00076">
    <property type="entry name" value="PYRIDINE_REDOX_1"/>
    <property type="match status" value="1"/>
</dbReference>
<keyword evidence="8 16" id="KW-0560">Oxidoreductase</keyword>
<feature type="binding site" evidence="14">
    <location>
        <position position="205"/>
    </location>
    <ligand>
        <name>NAD(+)</name>
        <dbReference type="ChEBI" id="CHEBI:57540"/>
    </ligand>
</feature>
<dbReference type="SUPFAM" id="SSF51905">
    <property type="entry name" value="FAD/NAD(P)-binding domain"/>
    <property type="match status" value="1"/>
</dbReference>
<feature type="binding site" evidence="14">
    <location>
        <position position="50"/>
    </location>
    <ligand>
        <name>FAD</name>
        <dbReference type="ChEBI" id="CHEBI:57692"/>
    </ligand>
</feature>
<dbReference type="GO" id="GO:0004148">
    <property type="term" value="F:dihydrolipoyl dehydrogenase (NADH) activity"/>
    <property type="evidence" value="ECO:0007669"/>
    <property type="project" value="UniProtKB-EC"/>
</dbReference>
<dbReference type="PANTHER" id="PTHR22912:SF217">
    <property type="entry name" value="DIHYDROLIPOYL DEHYDROGENASE"/>
    <property type="match status" value="1"/>
</dbReference>
<feature type="binding site" evidence="14">
    <location>
        <begin position="182"/>
        <end position="189"/>
    </location>
    <ligand>
        <name>NAD(+)</name>
        <dbReference type="ChEBI" id="CHEBI:57540"/>
    </ligand>
</feature>
<evidence type="ECO:0000256" key="15">
    <source>
        <dbReference type="PIRSR" id="PIRSR000350-4"/>
    </source>
</evidence>
<feature type="domain" description="Pyridine nucleotide-disulphide oxidoreductase dimerisation" evidence="17">
    <location>
        <begin position="342"/>
        <end position="450"/>
    </location>
</feature>
<dbReference type="PATRIC" id="fig|626937.4.peg.3050"/>
<evidence type="ECO:0000256" key="1">
    <source>
        <dbReference type="ARBA" id="ARBA00004496"/>
    </source>
</evidence>
<comment type="catalytic activity">
    <reaction evidence="12 16">
        <text>N(6)-[(R)-dihydrolipoyl]-L-lysyl-[protein] + NAD(+) = N(6)-[(R)-lipoyl]-L-lysyl-[protein] + NADH + H(+)</text>
        <dbReference type="Rhea" id="RHEA:15045"/>
        <dbReference type="Rhea" id="RHEA-COMP:10474"/>
        <dbReference type="Rhea" id="RHEA-COMP:10475"/>
        <dbReference type="ChEBI" id="CHEBI:15378"/>
        <dbReference type="ChEBI" id="CHEBI:57540"/>
        <dbReference type="ChEBI" id="CHEBI:57945"/>
        <dbReference type="ChEBI" id="CHEBI:83099"/>
        <dbReference type="ChEBI" id="CHEBI:83100"/>
        <dbReference type="EC" id="1.8.1.4"/>
    </reaction>
</comment>
<evidence type="ECO:0000313" key="19">
    <source>
        <dbReference type="EMBL" id="KXK64052.1"/>
    </source>
</evidence>
<keyword evidence="10" id="KW-1015">Disulfide bond</keyword>
<dbReference type="NCBIfam" id="TIGR01350">
    <property type="entry name" value="lipoamide_DH"/>
    <property type="match status" value="1"/>
</dbReference>
<keyword evidence="6 16" id="KW-0285">Flavoprotein</keyword>
<dbReference type="PRINTS" id="PR00368">
    <property type="entry name" value="FADPNR"/>
</dbReference>
<dbReference type="InterPro" id="IPR012999">
    <property type="entry name" value="Pyr_OxRdtase_I_AS"/>
</dbReference>
<dbReference type="SUPFAM" id="SSF55424">
    <property type="entry name" value="FAD/NAD-linked reductases, dimerisation (C-terminal) domain"/>
    <property type="match status" value="1"/>
</dbReference>
<evidence type="ECO:0000256" key="11">
    <source>
        <dbReference type="ARBA" id="ARBA00023284"/>
    </source>
</evidence>
<dbReference type="GO" id="GO:0005737">
    <property type="term" value="C:cytoplasm"/>
    <property type="evidence" value="ECO:0007669"/>
    <property type="project" value="UniProtKB-SubCell"/>
</dbReference>
<dbReference type="InterPro" id="IPR050151">
    <property type="entry name" value="Class-I_Pyr_Nuc-Dis_Oxidored"/>
</dbReference>
<keyword evidence="11 16" id="KW-0676">Redox-active center</keyword>
<dbReference type="Pfam" id="PF02852">
    <property type="entry name" value="Pyr_redox_dim"/>
    <property type="match status" value="1"/>
</dbReference>
<evidence type="ECO:0000256" key="7">
    <source>
        <dbReference type="ARBA" id="ARBA00022827"/>
    </source>
</evidence>
<keyword evidence="20" id="KW-1185">Reference proteome</keyword>
<comment type="caution">
    <text evidence="19">The sequence shown here is derived from an EMBL/GenBank/DDBJ whole genome shotgun (WGS) entry which is preliminary data.</text>
</comment>
<dbReference type="FunFam" id="3.30.390.30:FF:000001">
    <property type="entry name" value="Dihydrolipoyl dehydrogenase"/>
    <property type="match status" value="1"/>
</dbReference>
<feature type="binding site" evidence="14">
    <location>
        <begin position="314"/>
        <end position="317"/>
    </location>
    <ligand>
        <name>FAD</name>
        <dbReference type="ChEBI" id="CHEBI:57692"/>
    </ligand>
</feature>
<dbReference type="Proteomes" id="UP000070366">
    <property type="component" value="Unassembled WGS sequence"/>
</dbReference>
<name>A0A136Q034_9FIRM</name>
<feature type="disulfide bond" description="Redox-active" evidence="15">
    <location>
        <begin position="41"/>
        <end position="46"/>
    </location>
</feature>
<evidence type="ECO:0000256" key="16">
    <source>
        <dbReference type="RuleBase" id="RU003692"/>
    </source>
</evidence>
<dbReference type="Gene3D" id="3.30.390.30">
    <property type="match status" value="1"/>
</dbReference>
<keyword evidence="7 14" id="KW-0274">FAD</keyword>
<dbReference type="EC" id="1.8.1.4" evidence="3 16"/>
<dbReference type="OrthoDB" id="9807946at2"/>
<feature type="binding site" evidence="14">
    <location>
        <position position="308"/>
    </location>
    <ligand>
        <name>FAD</name>
        <dbReference type="ChEBI" id="CHEBI:57692"/>
    </ligand>
</feature>
<feature type="binding site" evidence="14">
    <location>
        <begin position="141"/>
        <end position="143"/>
    </location>
    <ligand>
        <name>FAD</name>
        <dbReference type="ChEBI" id="CHEBI:57692"/>
    </ligand>
</feature>
<keyword evidence="9 14" id="KW-0520">NAD</keyword>
<dbReference type="PRINTS" id="PR00411">
    <property type="entry name" value="PNDRDTASEI"/>
</dbReference>
<evidence type="ECO:0000256" key="6">
    <source>
        <dbReference type="ARBA" id="ARBA00022630"/>
    </source>
</evidence>
<evidence type="ECO:0000256" key="5">
    <source>
        <dbReference type="ARBA" id="ARBA00022490"/>
    </source>
</evidence>
<dbReference type="KEGG" id="cmiu:B1H56_13745"/>
<feature type="binding site" evidence="14">
    <location>
        <position position="268"/>
    </location>
    <ligand>
        <name>NAD(+)</name>
        <dbReference type="ChEBI" id="CHEBI:57540"/>
    </ligand>
</feature>
<dbReference type="RefSeq" id="WP_066522824.1">
    <property type="nucleotide sequence ID" value="NZ_CABMOF010000010.1"/>
</dbReference>
<evidence type="ECO:0000256" key="14">
    <source>
        <dbReference type="PIRSR" id="PIRSR000350-3"/>
    </source>
</evidence>